<evidence type="ECO:0000256" key="2">
    <source>
        <dbReference type="ARBA" id="ARBA00023186"/>
    </source>
</evidence>
<comment type="subunit">
    <text evidence="3">Supercomplex made of cofactors A to E. Cofactors A and D function by capturing and stabilizing tubulin in a quasi-native conformation. Cofactor E binds to the cofactor D-tubulin complex; interaction with cofactor C then causes the release of tubulin polypeptides that are committed to the native state.</text>
</comment>
<dbReference type="OrthoDB" id="296187at2759"/>
<dbReference type="InterPro" id="IPR036126">
    <property type="entry name" value="TBCA_sf"/>
</dbReference>
<dbReference type="Pfam" id="PF02970">
    <property type="entry name" value="TBCA"/>
    <property type="match status" value="1"/>
</dbReference>
<evidence type="ECO:0000256" key="4">
    <source>
        <dbReference type="SAM" id="MobiDB-lite"/>
    </source>
</evidence>
<dbReference type="AlphaFoldDB" id="A0A165I8D3"/>
<proteinExistence type="inferred from homology"/>
<reference evidence="5 6" key="1">
    <citation type="journal article" date="2016" name="Fungal Biol.">
        <title>The genome of Xylona heveae provides a window into fungal endophytism.</title>
        <authorList>
            <person name="Gazis R."/>
            <person name="Kuo A."/>
            <person name="Riley R."/>
            <person name="LaButti K."/>
            <person name="Lipzen A."/>
            <person name="Lin J."/>
            <person name="Amirebrahimi M."/>
            <person name="Hesse C.N."/>
            <person name="Spatafora J.W."/>
            <person name="Henrissat B."/>
            <person name="Hainaut M."/>
            <person name="Grigoriev I.V."/>
            <person name="Hibbett D.S."/>
        </authorList>
    </citation>
    <scope>NUCLEOTIDE SEQUENCE [LARGE SCALE GENOMIC DNA]</scope>
    <source>
        <strain evidence="5 6">TC161</strain>
    </source>
</reference>
<name>A0A165I8D3_XYLHT</name>
<organism evidence="5 6">
    <name type="scientific">Xylona heveae (strain CBS 132557 / TC161)</name>
    <dbReference type="NCBI Taxonomy" id="1328760"/>
    <lineage>
        <taxon>Eukaryota</taxon>
        <taxon>Fungi</taxon>
        <taxon>Dikarya</taxon>
        <taxon>Ascomycota</taxon>
        <taxon>Pezizomycotina</taxon>
        <taxon>Xylonomycetes</taxon>
        <taxon>Xylonales</taxon>
        <taxon>Xylonaceae</taxon>
        <taxon>Xylona</taxon>
    </lineage>
</organism>
<comment type="subcellular location">
    <subcellularLocation>
        <location evidence="3">Cytoplasm</location>
        <location evidence="3">Cytoskeleton</location>
    </subcellularLocation>
</comment>
<protein>
    <recommendedName>
        <fullName evidence="3">Tubulin-specific chaperone A</fullName>
    </recommendedName>
</protein>
<dbReference type="InParanoid" id="A0A165I8D3"/>
<keyword evidence="3" id="KW-0963">Cytoplasm</keyword>
<keyword evidence="3" id="KW-0206">Cytoskeleton</keyword>
<feature type="region of interest" description="Disordered" evidence="4">
    <location>
        <begin position="81"/>
        <end position="101"/>
    </location>
</feature>
<dbReference type="OMA" id="DENREYM"/>
<dbReference type="Proteomes" id="UP000076632">
    <property type="component" value="Unassembled WGS sequence"/>
</dbReference>
<dbReference type="FunCoup" id="A0A165I8D3">
    <property type="interactions" value="644"/>
</dbReference>
<dbReference type="GO" id="GO:0007021">
    <property type="term" value="P:tubulin complex assembly"/>
    <property type="evidence" value="ECO:0007669"/>
    <property type="project" value="UniProtKB-UniRule"/>
</dbReference>
<gene>
    <name evidence="5" type="ORF">L228DRAFT_259736</name>
</gene>
<dbReference type="EMBL" id="KV407456">
    <property type="protein sequence ID" value="KZF24531.1"/>
    <property type="molecule type" value="Genomic_DNA"/>
</dbReference>
<dbReference type="InterPro" id="IPR004226">
    <property type="entry name" value="TBCA"/>
</dbReference>
<evidence type="ECO:0000256" key="1">
    <source>
        <dbReference type="ARBA" id="ARBA00006806"/>
    </source>
</evidence>
<dbReference type="GO" id="GO:0048487">
    <property type="term" value="F:beta-tubulin binding"/>
    <property type="evidence" value="ECO:0007669"/>
    <property type="project" value="InterPro"/>
</dbReference>
<evidence type="ECO:0000256" key="3">
    <source>
        <dbReference type="RuleBase" id="RU364030"/>
    </source>
</evidence>
<dbReference type="GO" id="GO:0007023">
    <property type="term" value="P:post-chaperonin tubulin folding pathway"/>
    <property type="evidence" value="ECO:0007669"/>
    <property type="project" value="UniProtKB-UniRule"/>
</dbReference>
<evidence type="ECO:0000313" key="6">
    <source>
        <dbReference type="Proteomes" id="UP000076632"/>
    </source>
</evidence>
<dbReference type="SUPFAM" id="SSF46988">
    <property type="entry name" value="Tubulin chaperone cofactor A"/>
    <property type="match status" value="1"/>
</dbReference>
<dbReference type="RefSeq" id="XP_018190086.1">
    <property type="nucleotide sequence ID" value="XM_018334189.1"/>
</dbReference>
<keyword evidence="3" id="KW-0493">Microtubule</keyword>
<keyword evidence="6" id="KW-1185">Reference proteome</keyword>
<feature type="compositionally biased region" description="Basic and acidic residues" evidence="4">
    <location>
        <begin position="81"/>
        <end position="91"/>
    </location>
</feature>
<dbReference type="PANTHER" id="PTHR21500:SF0">
    <property type="entry name" value="TUBULIN-SPECIFIC CHAPERONE A"/>
    <property type="match status" value="1"/>
</dbReference>
<dbReference type="Gene3D" id="1.20.58.90">
    <property type="match status" value="1"/>
</dbReference>
<evidence type="ECO:0000313" key="5">
    <source>
        <dbReference type="EMBL" id="KZF24531.1"/>
    </source>
</evidence>
<dbReference type="GO" id="GO:0005874">
    <property type="term" value="C:microtubule"/>
    <property type="evidence" value="ECO:0007669"/>
    <property type="project" value="UniProtKB-KW"/>
</dbReference>
<sequence length="117" mass="13139">MAPPSQLSIKTSAVLRLVKEEASYHKELEQQQSRVEKLKSQSSNDENAEYQIKQELKAIEETKAVFPSLKKRIAEAVDQLDKQLESEKESGESSPVEDINKAKEAIAEARVSIREVA</sequence>
<accession>A0A165I8D3</accession>
<dbReference type="STRING" id="1328760.A0A165I8D3"/>
<keyword evidence="2 3" id="KW-0143">Chaperone</keyword>
<dbReference type="GO" id="GO:0005829">
    <property type="term" value="C:cytosol"/>
    <property type="evidence" value="ECO:0007669"/>
    <property type="project" value="TreeGrafter"/>
</dbReference>
<dbReference type="PANTHER" id="PTHR21500">
    <property type="entry name" value="TUBULIN-SPECIFIC CHAPERONE A"/>
    <property type="match status" value="1"/>
</dbReference>
<dbReference type="GeneID" id="28899326"/>
<comment type="similarity">
    <text evidence="1 3">Belongs to the TBCA family.</text>
</comment>